<dbReference type="PATRIC" id="fig|1675527.3.peg.1783"/>
<dbReference type="RefSeq" id="WP_049642574.1">
    <property type="nucleotide sequence ID" value="NZ_LFTY01000002.1"/>
</dbReference>
<proteinExistence type="predicted"/>
<dbReference type="OrthoDB" id="8021248at2"/>
<protein>
    <submittedName>
        <fullName evidence="1">Uncharacterized protein</fullName>
    </submittedName>
</protein>
<name>A0A0J9GTC0_9RHOB</name>
<comment type="caution">
    <text evidence="1">The sequence shown here is derived from an EMBL/GenBank/DDBJ whole genome shotgun (WGS) entry which is preliminary data.</text>
</comment>
<accession>A0A0J9GTC0</accession>
<keyword evidence="2" id="KW-1185">Reference proteome</keyword>
<dbReference type="AlphaFoldDB" id="A0A0J9GTC0"/>
<gene>
    <name evidence="1" type="ORF">AIOL_001688</name>
</gene>
<dbReference type="Proteomes" id="UP000037178">
    <property type="component" value="Unassembled WGS sequence"/>
</dbReference>
<organism evidence="1 2">
    <name type="scientific">Candidatus Rhodobacter oscarellae</name>
    <dbReference type="NCBI Taxonomy" id="1675527"/>
    <lineage>
        <taxon>Bacteria</taxon>
        <taxon>Pseudomonadati</taxon>
        <taxon>Pseudomonadota</taxon>
        <taxon>Alphaproteobacteria</taxon>
        <taxon>Rhodobacterales</taxon>
        <taxon>Rhodobacter group</taxon>
        <taxon>Rhodobacter</taxon>
    </lineage>
</organism>
<sequence length="93" mass="10298">MAFLLLPNAAMAQGKSMAELYPPLPGVEYYCTDSHGERVELGQVICVSASCSTWMARCEMTASNRMAMWRKMQDGCPMASAGTVLERLRRANF</sequence>
<dbReference type="EMBL" id="LFTY01000002">
    <property type="protein sequence ID" value="KMW56733.1"/>
    <property type="molecule type" value="Genomic_DNA"/>
</dbReference>
<evidence type="ECO:0000313" key="2">
    <source>
        <dbReference type="Proteomes" id="UP000037178"/>
    </source>
</evidence>
<dbReference type="STRING" id="1675527.AIOL_001688"/>
<reference evidence="1 2" key="1">
    <citation type="submission" date="2015-06" db="EMBL/GenBank/DDBJ databases">
        <title>Draft genome sequence of an Alphaproteobacteria species associated to the Mediterranean sponge Oscarella lobularis.</title>
        <authorList>
            <person name="Jourda C."/>
            <person name="Santini S."/>
            <person name="Claverie J.-M."/>
        </authorList>
    </citation>
    <scope>NUCLEOTIDE SEQUENCE [LARGE SCALE GENOMIC DNA]</scope>
    <source>
        <strain evidence="1">IGS</strain>
    </source>
</reference>
<evidence type="ECO:0000313" key="1">
    <source>
        <dbReference type="EMBL" id="KMW56733.1"/>
    </source>
</evidence>